<dbReference type="Pfam" id="PF00528">
    <property type="entry name" value="BPD_transp_1"/>
    <property type="match status" value="2"/>
</dbReference>
<keyword evidence="3" id="KW-1003">Cell membrane</keyword>
<sequence>MLIYIAKRLMVALPTLLIVSMLVFGLQMLLPGDPVLAMAGEERDPETLARIREQLHLDDPVPVQYLRWLGGVVTGDLGTSLRTGEPVSQLIVQKLPVTIQLAVMSMIFAMLIGIPAGIIAAVRKGSVTDWLANFVALSGLSIPNFWLGIMLILLVSVNLGWLPASGYESIFVDPVRSLQTMIMPAFVLGTGLAATLMRHTRSSMLGVLSADYIRTARAKGLTGRQVVLKHSFRNALLPVITLTALLFGELLAGAVLTEQIFTIPGFGKLIVDAVFNRDYAVVQGVVLCTAVGFLLMNLVADVLRFWRKFRRNRAALVGGIIVAFFVLLALAAPILPIADPLATSWTAIRLPPSAEYWLGSDEIGRDILSRMIWGAQASLMAGVISVAIAVVTGVPIGLIAGYFGGWTDTIISRFTDALLAMPFLIMAIALAAFLGPSLTNAMIAIGLSAMPIFIRLTRAQVMSVKTEDYVEGARAIGLGHMAIMGRYILPNIVPPIIVQATLTIATAIIAEASLSFLGLGQQAPAPSWGSMLNVAKNFLTQAPWMAWWPGAAIFLVVIGFNLIGDGLRDALDPREH</sequence>
<feature type="transmembrane region" description="Helical" evidence="7">
    <location>
        <begin position="546"/>
        <end position="564"/>
    </location>
</feature>
<keyword evidence="5 7" id="KW-1133">Transmembrane helix</keyword>
<protein>
    <recommendedName>
        <fullName evidence="8">ABC transmembrane type-1 domain-containing protein</fullName>
    </recommendedName>
</protein>
<dbReference type="SUPFAM" id="SSF161098">
    <property type="entry name" value="MetI-like"/>
    <property type="match status" value="2"/>
</dbReference>
<feature type="transmembrane region" description="Helical" evidence="7">
    <location>
        <begin position="134"/>
        <end position="157"/>
    </location>
</feature>
<dbReference type="AlphaFoldDB" id="A0A9W6C1F0"/>
<feature type="transmembrane region" description="Helical" evidence="7">
    <location>
        <begin position="417"/>
        <end position="435"/>
    </location>
</feature>
<evidence type="ECO:0000256" key="1">
    <source>
        <dbReference type="ARBA" id="ARBA00004651"/>
    </source>
</evidence>
<dbReference type="InterPro" id="IPR035906">
    <property type="entry name" value="MetI-like_sf"/>
</dbReference>
<dbReference type="InterPro" id="IPR000515">
    <property type="entry name" value="MetI-like"/>
</dbReference>
<dbReference type="EMBL" id="BRXU01000058">
    <property type="protein sequence ID" value="GLC62138.1"/>
    <property type="molecule type" value="Genomic_DNA"/>
</dbReference>
<dbReference type="Gene3D" id="1.10.3720.10">
    <property type="entry name" value="MetI-like"/>
    <property type="match status" value="2"/>
</dbReference>
<dbReference type="CDD" id="cd06261">
    <property type="entry name" value="TM_PBP2"/>
    <property type="match status" value="2"/>
</dbReference>
<dbReference type="Proteomes" id="UP001165080">
    <property type="component" value="Unassembled WGS sequence"/>
</dbReference>
<feature type="transmembrane region" description="Helical" evidence="7">
    <location>
        <begin position="99"/>
        <end position="122"/>
    </location>
</feature>
<comment type="caution">
    <text evidence="9">The sequence shown here is derived from an EMBL/GenBank/DDBJ whole genome shotgun (WGS) entry which is preliminary data.</text>
</comment>
<keyword evidence="4 7" id="KW-0812">Transmembrane</keyword>
<feature type="transmembrane region" description="Helical" evidence="7">
    <location>
        <begin position="315"/>
        <end position="335"/>
    </location>
</feature>
<feature type="transmembrane region" description="Helical" evidence="7">
    <location>
        <begin position="441"/>
        <end position="457"/>
    </location>
</feature>
<evidence type="ECO:0000256" key="5">
    <source>
        <dbReference type="ARBA" id="ARBA00022989"/>
    </source>
</evidence>
<evidence type="ECO:0000256" key="4">
    <source>
        <dbReference type="ARBA" id="ARBA00022692"/>
    </source>
</evidence>
<evidence type="ECO:0000313" key="10">
    <source>
        <dbReference type="Proteomes" id="UP001165080"/>
    </source>
</evidence>
<dbReference type="GO" id="GO:0055085">
    <property type="term" value="P:transmembrane transport"/>
    <property type="evidence" value="ECO:0007669"/>
    <property type="project" value="InterPro"/>
</dbReference>
<evidence type="ECO:0000256" key="6">
    <source>
        <dbReference type="ARBA" id="ARBA00023136"/>
    </source>
</evidence>
<organism evidence="9 10">
    <name type="scientific">Pleodorina starrii</name>
    <dbReference type="NCBI Taxonomy" id="330485"/>
    <lineage>
        <taxon>Eukaryota</taxon>
        <taxon>Viridiplantae</taxon>
        <taxon>Chlorophyta</taxon>
        <taxon>core chlorophytes</taxon>
        <taxon>Chlorophyceae</taxon>
        <taxon>CS clade</taxon>
        <taxon>Chlamydomonadales</taxon>
        <taxon>Volvocaceae</taxon>
        <taxon>Pleodorina</taxon>
    </lineage>
</organism>
<feature type="transmembrane region" description="Helical" evidence="7">
    <location>
        <begin position="379"/>
        <end position="405"/>
    </location>
</feature>
<feature type="transmembrane region" description="Helical" evidence="7">
    <location>
        <begin position="9"/>
        <end position="30"/>
    </location>
</feature>
<dbReference type="Pfam" id="PF19300">
    <property type="entry name" value="BPD_transp_1_N"/>
    <property type="match status" value="1"/>
</dbReference>
<reference evidence="9 10" key="1">
    <citation type="journal article" date="2023" name="Commun. Biol.">
        <title>Reorganization of the ancestral sex-determining regions during the evolution of trioecy in Pleodorina starrii.</title>
        <authorList>
            <person name="Takahashi K."/>
            <person name="Suzuki S."/>
            <person name="Kawai-Toyooka H."/>
            <person name="Yamamoto K."/>
            <person name="Hamaji T."/>
            <person name="Ootsuki R."/>
            <person name="Yamaguchi H."/>
            <person name="Kawachi M."/>
            <person name="Higashiyama T."/>
            <person name="Nozaki H."/>
        </authorList>
    </citation>
    <scope>NUCLEOTIDE SEQUENCE [LARGE SCALE GENOMIC DNA]</scope>
    <source>
        <strain evidence="9 10">NIES-4479</strain>
    </source>
</reference>
<evidence type="ECO:0000256" key="2">
    <source>
        <dbReference type="ARBA" id="ARBA00022448"/>
    </source>
</evidence>
<keyword evidence="6 7" id="KW-0472">Membrane</keyword>
<dbReference type="InterPro" id="IPR045621">
    <property type="entry name" value="BPD_transp_1_N"/>
</dbReference>
<feature type="transmembrane region" description="Helical" evidence="7">
    <location>
        <begin position="235"/>
        <end position="261"/>
    </location>
</feature>
<feature type="domain" description="ABC transmembrane type-1" evidence="8">
    <location>
        <begin position="95"/>
        <end position="304"/>
    </location>
</feature>
<feature type="transmembrane region" description="Helical" evidence="7">
    <location>
        <begin position="488"/>
        <end position="510"/>
    </location>
</feature>
<dbReference type="PANTHER" id="PTHR43163:SF6">
    <property type="entry name" value="DIPEPTIDE TRANSPORT SYSTEM PERMEASE PROTEIN DPPB-RELATED"/>
    <property type="match status" value="1"/>
</dbReference>
<evidence type="ECO:0000313" key="9">
    <source>
        <dbReference type="EMBL" id="GLC62138.1"/>
    </source>
</evidence>
<dbReference type="PROSITE" id="PS50928">
    <property type="entry name" value="ABC_TM1"/>
    <property type="match status" value="2"/>
</dbReference>
<dbReference type="PANTHER" id="PTHR43163">
    <property type="entry name" value="DIPEPTIDE TRANSPORT SYSTEM PERMEASE PROTEIN DPPB-RELATED"/>
    <property type="match status" value="1"/>
</dbReference>
<evidence type="ECO:0000259" key="8">
    <source>
        <dbReference type="PROSITE" id="PS50928"/>
    </source>
</evidence>
<accession>A0A9W6C1F0</accession>
<keyword evidence="10" id="KW-1185">Reference proteome</keyword>
<proteinExistence type="predicted"/>
<feature type="transmembrane region" description="Helical" evidence="7">
    <location>
        <begin position="281"/>
        <end position="303"/>
    </location>
</feature>
<dbReference type="GO" id="GO:0005886">
    <property type="term" value="C:plasma membrane"/>
    <property type="evidence" value="ECO:0007669"/>
    <property type="project" value="UniProtKB-SubCell"/>
</dbReference>
<name>A0A9W6C1F0_9CHLO</name>
<keyword evidence="2" id="KW-0813">Transport</keyword>
<evidence type="ECO:0000256" key="3">
    <source>
        <dbReference type="ARBA" id="ARBA00022475"/>
    </source>
</evidence>
<feature type="transmembrane region" description="Helical" evidence="7">
    <location>
        <begin position="177"/>
        <end position="196"/>
    </location>
</feature>
<gene>
    <name evidence="9" type="primary">PLESTB003144</name>
    <name evidence="9" type="ORF">PLESTB_001844700</name>
</gene>
<feature type="domain" description="ABC transmembrane type-1" evidence="8">
    <location>
        <begin position="375"/>
        <end position="564"/>
    </location>
</feature>
<comment type="subcellular location">
    <subcellularLocation>
        <location evidence="1">Cell membrane</location>
        <topology evidence="1">Multi-pass membrane protein</topology>
    </subcellularLocation>
</comment>
<evidence type="ECO:0000256" key="7">
    <source>
        <dbReference type="SAM" id="Phobius"/>
    </source>
</evidence>